<evidence type="ECO:0000259" key="9">
    <source>
        <dbReference type="Pfam" id="PF00005"/>
    </source>
</evidence>
<dbReference type="InterPro" id="IPR036640">
    <property type="entry name" value="ABC1_TM_sf"/>
</dbReference>
<dbReference type="OrthoDB" id="781228at2759"/>
<dbReference type="Proteomes" id="UP000639772">
    <property type="component" value="Unassembled WGS sequence"/>
</dbReference>
<organism evidence="10 11">
    <name type="scientific">Vanilla planifolia</name>
    <name type="common">Vanilla</name>
    <dbReference type="NCBI Taxonomy" id="51239"/>
    <lineage>
        <taxon>Eukaryota</taxon>
        <taxon>Viridiplantae</taxon>
        <taxon>Streptophyta</taxon>
        <taxon>Embryophyta</taxon>
        <taxon>Tracheophyta</taxon>
        <taxon>Spermatophyta</taxon>
        <taxon>Magnoliopsida</taxon>
        <taxon>Liliopsida</taxon>
        <taxon>Asparagales</taxon>
        <taxon>Orchidaceae</taxon>
        <taxon>Vanilloideae</taxon>
        <taxon>Vanilleae</taxon>
        <taxon>Vanilla</taxon>
    </lineage>
</organism>
<keyword evidence="2" id="KW-0813">Transport</keyword>
<evidence type="ECO:0000256" key="4">
    <source>
        <dbReference type="ARBA" id="ARBA00022737"/>
    </source>
</evidence>
<evidence type="ECO:0000256" key="5">
    <source>
        <dbReference type="ARBA" id="ARBA00022989"/>
    </source>
</evidence>
<evidence type="ECO:0000313" key="10">
    <source>
        <dbReference type="EMBL" id="KAG0493303.1"/>
    </source>
</evidence>
<dbReference type="Gene3D" id="3.40.50.300">
    <property type="entry name" value="P-loop containing nucleotide triphosphate hydrolases"/>
    <property type="match status" value="1"/>
</dbReference>
<comment type="similarity">
    <text evidence="1">Belongs to the ABC transporter superfamily. ABCB family. Multidrug resistance exporter (TC 3.A.1.201) subfamily.</text>
</comment>
<keyword evidence="3 8" id="KW-0812">Transmembrane</keyword>
<dbReference type="GO" id="GO:0016020">
    <property type="term" value="C:membrane"/>
    <property type="evidence" value="ECO:0007669"/>
    <property type="project" value="InterPro"/>
</dbReference>
<dbReference type="Gene3D" id="1.20.1560.10">
    <property type="entry name" value="ABC transporter type 1, transmembrane domain"/>
    <property type="match status" value="1"/>
</dbReference>
<evidence type="ECO:0000256" key="6">
    <source>
        <dbReference type="ARBA" id="ARBA00023136"/>
    </source>
</evidence>
<dbReference type="SUPFAM" id="SSF90123">
    <property type="entry name" value="ABC transporter transmembrane region"/>
    <property type="match status" value="1"/>
</dbReference>
<keyword evidence="5 8" id="KW-1133">Transmembrane helix</keyword>
<dbReference type="PANTHER" id="PTHR45136:SF2">
    <property type="entry name" value="ABC TRANSPORTER DOMAIN-CONTAINING PROTEIN"/>
    <property type="match status" value="1"/>
</dbReference>
<dbReference type="EMBL" id="JADCNM010000002">
    <property type="protein sequence ID" value="KAG0493303.1"/>
    <property type="molecule type" value="Genomic_DNA"/>
</dbReference>
<evidence type="ECO:0000256" key="3">
    <source>
        <dbReference type="ARBA" id="ARBA00022692"/>
    </source>
</evidence>
<dbReference type="SUPFAM" id="SSF52540">
    <property type="entry name" value="P-loop containing nucleoside triphosphate hydrolases"/>
    <property type="match status" value="1"/>
</dbReference>
<gene>
    <name evidence="10" type="ORF">HPP92_004297</name>
</gene>
<dbReference type="GO" id="GO:0016887">
    <property type="term" value="F:ATP hydrolysis activity"/>
    <property type="evidence" value="ECO:0007669"/>
    <property type="project" value="InterPro"/>
</dbReference>
<evidence type="ECO:0000256" key="8">
    <source>
        <dbReference type="SAM" id="Phobius"/>
    </source>
</evidence>
<dbReference type="InterPro" id="IPR027417">
    <property type="entry name" value="P-loop_NTPase"/>
</dbReference>
<sequence length="230" mass="24872">MSAFSSALESSVRFGLRQGLAKGFVIGSNGLTFAIWAFVVWYSSRLVMYHGAKGGTVFAVRTGIIFGGLSLGSSLSNLKYFGEAIAAAERIREIIERKQEIDSESWEGEELESEAEVFKGFSMMVPAGKTVALVGGSGSGKSTAVALRQRFYNPAGGEEAKAEVAKGADWVGEPGARALRDHNKGEHTVWEGRLEELVEAATVANAHGFISQLPQGYDTQIKRLRKEEYD</sequence>
<evidence type="ECO:0000256" key="1">
    <source>
        <dbReference type="ARBA" id="ARBA00007577"/>
    </source>
</evidence>
<feature type="transmembrane region" description="Helical" evidence="8">
    <location>
        <begin position="20"/>
        <end position="43"/>
    </location>
</feature>
<accession>A0A835RMJ7</accession>
<name>A0A835RMJ7_VANPL</name>
<evidence type="ECO:0000313" key="11">
    <source>
        <dbReference type="Proteomes" id="UP000639772"/>
    </source>
</evidence>
<reference evidence="10 11" key="1">
    <citation type="journal article" date="2020" name="Nat. Food">
        <title>A phased Vanilla planifolia genome enables genetic improvement of flavour and production.</title>
        <authorList>
            <person name="Hasing T."/>
            <person name="Tang H."/>
            <person name="Brym M."/>
            <person name="Khazi F."/>
            <person name="Huang T."/>
            <person name="Chambers A.H."/>
        </authorList>
    </citation>
    <scope>NUCLEOTIDE SEQUENCE [LARGE SCALE GENOMIC DNA]</scope>
    <source>
        <tissue evidence="10">Leaf</tissue>
    </source>
</reference>
<keyword evidence="4" id="KW-0677">Repeat</keyword>
<keyword evidence="7" id="KW-0325">Glycoprotein</keyword>
<dbReference type="AlphaFoldDB" id="A0A835RMJ7"/>
<evidence type="ECO:0000256" key="2">
    <source>
        <dbReference type="ARBA" id="ARBA00022448"/>
    </source>
</evidence>
<proteinExistence type="inferred from homology"/>
<dbReference type="GO" id="GO:0005524">
    <property type="term" value="F:ATP binding"/>
    <property type="evidence" value="ECO:0007669"/>
    <property type="project" value="InterPro"/>
</dbReference>
<keyword evidence="6 8" id="KW-0472">Membrane</keyword>
<protein>
    <recommendedName>
        <fullName evidence="9">ABC transporter domain-containing protein</fullName>
    </recommendedName>
</protein>
<dbReference type="Pfam" id="PF00005">
    <property type="entry name" value="ABC_tran"/>
    <property type="match status" value="1"/>
</dbReference>
<feature type="domain" description="ABC transporter" evidence="9">
    <location>
        <begin position="119"/>
        <end position="158"/>
    </location>
</feature>
<dbReference type="PANTHER" id="PTHR45136">
    <property type="entry name" value="ABC TRANSPORTER DOMAIN-CONTAINING PROTEIN"/>
    <property type="match status" value="1"/>
</dbReference>
<evidence type="ECO:0000256" key="7">
    <source>
        <dbReference type="ARBA" id="ARBA00023180"/>
    </source>
</evidence>
<dbReference type="InterPro" id="IPR003439">
    <property type="entry name" value="ABC_transporter-like_ATP-bd"/>
</dbReference>
<comment type="caution">
    <text evidence="10">The sequence shown here is derived from an EMBL/GenBank/DDBJ whole genome shotgun (WGS) entry which is preliminary data.</text>
</comment>